<reference evidence="20 21" key="1">
    <citation type="submission" date="2019-03" db="EMBL/GenBank/DDBJ databases">
        <title>Genomic Encyclopedia of Archaeal and Bacterial Type Strains, Phase II (KMG-II): from individual species to whole genera.</title>
        <authorList>
            <person name="Goeker M."/>
        </authorList>
    </citation>
    <scope>NUCLEOTIDE SEQUENCE [LARGE SCALE GENOMIC DNA]</scope>
    <source>
        <strain evidence="20 21">DSM 15388</strain>
    </source>
</reference>
<dbReference type="UniPathway" id="UPA00940"/>
<dbReference type="GO" id="GO:0051287">
    <property type="term" value="F:NAD binding"/>
    <property type="evidence" value="ECO:0007669"/>
    <property type="project" value="InterPro"/>
</dbReference>
<feature type="binding site" evidence="13">
    <location>
        <position position="19"/>
    </location>
    <ligand>
        <name>NADPH</name>
        <dbReference type="ChEBI" id="CHEBI:57783"/>
    </ligand>
</feature>
<feature type="binding site" evidence="16">
    <location>
        <begin position="16"/>
        <end position="21"/>
    </location>
    <ligand>
        <name>NAD(+)</name>
        <dbReference type="ChEBI" id="CHEBI:57540"/>
    </ligand>
</feature>
<comment type="pathway">
    <text evidence="13">Membrane lipid metabolism; glycerophospholipid metabolism.</text>
</comment>
<dbReference type="HAMAP" id="MF_00394">
    <property type="entry name" value="NAD_Glyc3P_dehydrog"/>
    <property type="match status" value="1"/>
</dbReference>
<keyword evidence="8 13" id="KW-1208">Phospholipid metabolism</keyword>
<evidence type="ECO:0000256" key="9">
    <source>
        <dbReference type="ARBA" id="ARBA00052716"/>
    </source>
</evidence>
<dbReference type="PANTHER" id="PTHR11728:SF1">
    <property type="entry name" value="GLYCEROL-3-PHOSPHATE DEHYDROGENASE [NAD(+)] 2, CHLOROPLASTIC"/>
    <property type="match status" value="1"/>
</dbReference>
<dbReference type="RefSeq" id="WP_132702154.1">
    <property type="nucleotide sequence ID" value="NZ_SLZR01000011.1"/>
</dbReference>
<comment type="similarity">
    <text evidence="1 13 17">Belongs to the NAD-dependent glycerol-3-phosphate dehydrogenase family.</text>
</comment>
<feature type="binding site" evidence="13">
    <location>
        <position position="142"/>
    </location>
    <ligand>
        <name>sn-glycerol 3-phosphate</name>
        <dbReference type="ChEBI" id="CHEBI:57597"/>
    </ligand>
</feature>
<dbReference type="GO" id="GO:0005975">
    <property type="term" value="P:carbohydrate metabolic process"/>
    <property type="evidence" value="ECO:0007669"/>
    <property type="project" value="InterPro"/>
</dbReference>
<feature type="domain" description="Glycerol-3-phosphate dehydrogenase NAD-dependent C-terminal" evidence="19">
    <location>
        <begin position="186"/>
        <end position="324"/>
    </location>
</feature>
<evidence type="ECO:0000256" key="11">
    <source>
        <dbReference type="ARBA" id="ARBA00069372"/>
    </source>
</evidence>
<dbReference type="Gene3D" id="3.40.50.720">
    <property type="entry name" value="NAD(P)-binding Rossmann-like Domain"/>
    <property type="match status" value="1"/>
</dbReference>
<comment type="caution">
    <text evidence="20">The sequence shown here is derived from an EMBL/GenBank/DDBJ whole genome shotgun (WGS) entry which is preliminary data.</text>
</comment>
<dbReference type="PANTHER" id="PTHR11728">
    <property type="entry name" value="GLYCEROL-3-PHOSPHATE DEHYDROGENASE"/>
    <property type="match status" value="1"/>
</dbReference>
<feature type="binding site" evidence="13">
    <location>
        <position position="57"/>
    </location>
    <ligand>
        <name>NADPH</name>
        <dbReference type="ChEBI" id="CHEBI:57783"/>
    </ligand>
</feature>
<feature type="binding site" evidence="13">
    <location>
        <position position="114"/>
    </location>
    <ligand>
        <name>sn-glycerol 3-phosphate</name>
        <dbReference type="ChEBI" id="CHEBI:57597"/>
    </ligand>
</feature>
<evidence type="ECO:0000256" key="8">
    <source>
        <dbReference type="ARBA" id="ARBA00023264"/>
    </source>
</evidence>
<evidence type="ECO:0000256" key="6">
    <source>
        <dbReference type="ARBA" id="ARBA00023098"/>
    </source>
</evidence>
<feature type="binding site" evidence="13">
    <location>
        <position position="287"/>
    </location>
    <ligand>
        <name>NADPH</name>
        <dbReference type="ChEBI" id="CHEBI:57783"/>
    </ligand>
</feature>
<evidence type="ECO:0000256" key="16">
    <source>
        <dbReference type="PIRSR" id="PIRSR000114-3"/>
    </source>
</evidence>
<feature type="binding site" evidence="13">
    <location>
        <position position="262"/>
    </location>
    <ligand>
        <name>sn-glycerol 3-phosphate</name>
        <dbReference type="ChEBI" id="CHEBI:57597"/>
    </ligand>
</feature>
<protein>
    <recommendedName>
        <fullName evidence="11 13">Glycerol-3-phosphate dehydrogenase [NAD(P)+]</fullName>
        <ecNumber evidence="10 13">1.1.1.94</ecNumber>
    </recommendedName>
    <alternativeName>
        <fullName evidence="13">NAD(P)(+)-dependent glycerol-3-phosphate dehydrogenase</fullName>
    </alternativeName>
    <alternativeName>
        <fullName evidence="12 13">NAD(P)H-dependent dihydroxyacetone-phosphate reductase</fullName>
    </alternativeName>
</protein>
<dbReference type="AlphaFoldDB" id="A0A4R3I582"/>
<proteinExistence type="inferred from homology"/>
<feature type="binding site" evidence="13">
    <location>
        <position position="40"/>
    </location>
    <ligand>
        <name>NADPH</name>
        <dbReference type="ChEBI" id="CHEBI:57783"/>
    </ligand>
</feature>
<feature type="binding site" evidence="13">
    <location>
        <position position="261"/>
    </location>
    <ligand>
        <name>NADPH</name>
        <dbReference type="ChEBI" id="CHEBI:57783"/>
    </ligand>
</feature>
<evidence type="ECO:0000259" key="18">
    <source>
        <dbReference type="Pfam" id="PF01210"/>
    </source>
</evidence>
<feature type="domain" description="Glycerol-3-phosphate dehydrogenase NAD-dependent N-terminal" evidence="18">
    <location>
        <begin position="11"/>
        <end position="165"/>
    </location>
</feature>
<gene>
    <name evidence="13" type="primary">gpsA</name>
    <name evidence="20" type="ORF">BCF53_11125</name>
</gene>
<feature type="binding site" evidence="13">
    <location>
        <position position="197"/>
    </location>
    <ligand>
        <name>sn-glycerol 3-phosphate</name>
        <dbReference type="ChEBI" id="CHEBI:57597"/>
    </ligand>
</feature>
<dbReference type="PROSITE" id="PS00957">
    <property type="entry name" value="NAD_G3PDH"/>
    <property type="match status" value="1"/>
</dbReference>
<evidence type="ECO:0000256" key="5">
    <source>
        <dbReference type="ARBA" id="ARBA00023027"/>
    </source>
</evidence>
<evidence type="ECO:0000256" key="14">
    <source>
        <dbReference type="PIRSR" id="PIRSR000114-1"/>
    </source>
</evidence>
<dbReference type="FunFam" id="3.40.50.720:FF:000019">
    <property type="entry name" value="Glycerol-3-phosphate dehydrogenase [NAD(P)+]"/>
    <property type="match status" value="1"/>
</dbReference>
<keyword evidence="2 13" id="KW-0444">Lipid biosynthesis</keyword>
<dbReference type="GO" id="GO:0046168">
    <property type="term" value="P:glycerol-3-phosphate catabolic process"/>
    <property type="evidence" value="ECO:0007669"/>
    <property type="project" value="InterPro"/>
</dbReference>
<dbReference type="EC" id="1.1.1.94" evidence="10 13"/>
<organism evidence="20 21">
    <name type="scientific">Reinekea marinisedimentorum</name>
    <dbReference type="NCBI Taxonomy" id="230495"/>
    <lineage>
        <taxon>Bacteria</taxon>
        <taxon>Pseudomonadati</taxon>
        <taxon>Pseudomonadota</taxon>
        <taxon>Gammaproteobacteria</taxon>
        <taxon>Oceanospirillales</taxon>
        <taxon>Saccharospirillaceae</taxon>
        <taxon>Reinekea</taxon>
    </lineage>
</organism>
<comment type="catalytic activity">
    <reaction evidence="9">
        <text>sn-glycerol 3-phosphate + NADP(+) = dihydroxyacetone phosphate + NADPH + H(+)</text>
        <dbReference type="Rhea" id="RHEA:11096"/>
        <dbReference type="ChEBI" id="CHEBI:15378"/>
        <dbReference type="ChEBI" id="CHEBI:57597"/>
        <dbReference type="ChEBI" id="CHEBI:57642"/>
        <dbReference type="ChEBI" id="CHEBI:57783"/>
        <dbReference type="ChEBI" id="CHEBI:58349"/>
        <dbReference type="EC" id="1.1.1.94"/>
    </reaction>
    <physiologicalReaction direction="right-to-left" evidence="9">
        <dbReference type="Rhea" id="RHEA:11098"/>
    </physiologicalReaction>
</comment>
<feature type="active site" description="Proton acceptor" evidence="13 14">
    <location>
        <position position="197"/>
    </location>
</feature>
<dbReference type="PRINTS" id="PR00077">
    <property type="entry name" value="GPDHDRGNASE"/>
</dbReference>
<dbReference type="NCBIfam" id="NF000946">
    <property type="entry name" value="PRK00094.2-4"/>
    <property type="match status" value="1"/>
</dbReference>
<evidence type="ECO:0000313" key="21">
    <source>
        <dbReference type="Proteomes" id="UP000295793"/>
    </source>
</evidence>
<evidence type="ECO:0000256" key="17">
    <source>
        <dbReference type="RuleBase" id="RU000437"/>
    </source>
</evidence>
<comment type="function">
    <text evidence="13">Catalyzes the reduction of the glycolytic intermediate dihydroxyacetone phosphate (DHAP) to sn-glycerol 3-phosphate (G3P), the key precursor for phospholipid synthesis.</text>
</comment>
<evidence type="ECO:0000256" key="1">
    <source>
        <dbReference type="ARBA" id="ARBA00011009"/>
    </source>
</evidence>
<feature type="binding site" evidence="13">
    <location>
        <position position="146"/>
    </location>
    <ligand>
        <name>NADPH</name>
        <dbReference type="ChEBI" id="CHEBI:57783"/>
    </ligand>
</feature>
<comment type="caution">
    <text evidence="13">Lacks conserved residue(s) required for the propagation of feature annotation.</text>
</comment>
<dbReference type="GO" id="GO:0141153">
    <property type="term" value="F:glycerol-3-phosphate dehydrogenase (NADP+) activity"/>
    <property type="evidence" value="ECO:0007669"/>
    <property type="project" value="RHEA"/>
</dbReference>
<evidence type="ECO:0000256" key="7">
    <source>
        <dbReference type="ARBA" id="ARBA00023209"/>
    </source>
</evidence>
<dbReference type="InterPro" id="IPR036291">
    <property type="entry name" value="NAD(P)-bd_dom_sf"/>
</dbReference>
<feature type="binding site" evidence="13">
    <location>
        <position position="20"/>
    </location>
    <ligand>
        <name>NADPH</name>
        <dbReference type="ChEBI" id="CHEBI:57783"/>
    </ligand>
</feature>
<keyword evidence="13" id="KW-0963">Cytoplasm</keyword>
<feature type="binding site" evidence="16">
    <location>
        <position position="261"/>
    </location>
    <ligand>
        <name>NAD(+)</name>
        <dbReference type="ChEBI" id="CHEBI:57540"/>
    </ligand>
</feature>
<feature type="binding site" evidence="13">
    <location>
        <position position="261"/>
    </location>
    <ligand>
        <name>sn-glycerol 3-phosphate</name>
        <dbReference type="ChEBI" id="CHEBI:57597"/>
    </ligand>
</feature>
<keyword evidence="6 13" id="KW-0443">Lipid metabolism</keyword>
<dbReference type="Proteomes" id="UP000295793">
    <property type="component" value="Unassembled WGS sequence"/>
</dbReference>
<evidence type="ECO:0000256" key="4">
    <source>
        <dbReference type="ARBA" id="ARBA00023002"/>
    </source>
</evidence>
<dbReference type="InterPro" id="IPR006109">
    <property type="entry name" value="G3P_DH_NAD-dep_C"/>
</dbReference>
<comment type="subcellular location">
    <subcellularLocation>
        <location evidence="13">Cytoplasm</location>
    </subcellularLocation>
</comment>
<evidence type="ECO:0000256" key="10">
    <source>
        <dbReference type="ARBA" id="ARBA00066687"/>
    </source>
</evidence>
<feature type="binding site" evidence="13">
    <location>
        <position position="260"/>
    </location>
    <ligand>
        <name>sn-glycerol 3-phosphate</name>
        <dbReference type="ChEBI" id="CHEBI:57597"/>
    </ligand>
</feature>
<feature type="binding site" evidence="13">
    <location>
        <position position="250"/>
    </location>
    <ligand>
        <name>sn-glycerol 3-phosphate</name>
        <dbReference type="ChEBI" id="CHEBI:57597"/>
    </ligand>
</feature>
<dbReference type="OrthoDB" id="9812273at2"/>
<dbReference type="PIRSF" id="PIRSF000114">
    <property type="entry name" value="Glycerol-3-P_dh"/>
    <property type="match status" value="1"/>
</dbReference>
<evidence type="ECO:0000256" key="13">
    <source>
        <dbReference type="HAMAP-Rule" id="MF_00394"/>
    </source>
</evidence>
<dbReference type="EMBL" id="SLZR01000011">
    <property type="protein sequence ID" value="TCS39935.1"/>
    <property type="molecule type" value="Genomic_DNA"/>
</dbReference>
<comment type="catalytic activity">
    <reaction evidence="13">
        <text>sn-glycerol 3-phosphate + NAD(+) = dihydroxyacetone phosphate + NADH + H(+)</text>
        <dbReference type="Rhea" id="RHEA:11092"/>
        <dbReference type="ChEBI" id="CHEBI:15378"/>
        <dbReference type="ChEBI" id="CHEBI:57540"/>
        <dbReference type="ChEBI" id="CHEBI:57597"/>
        <dbReference type="ChEBI" id="CHEBI:57642"/>
        <dbReference type="ChEBI" id="CHEBI:57945"/>
        <dbReference type="EC" id="1.1.1.94"/>
    </reaction>
</comment>
<keyword evidence="3 13" id="KW-0521">NADP</keyword>
<keyword evidence="4 13" id="KW-0560">Oxidoreductase</keyword>
<dbReference type="NCBIfam" id="NF000940">
    <property type="entry name" value="PRK00094.1-2"/>
    <property type="match status" value="1"/>
</dbReference>
<keyword evidence="21" id="KW-1185">Reference proteome</keyword>
<dbReference type="SUPFAM" id="SSF48179">
    <property type="entry name" value="6-phosphogluconate dehydrogenase C-terminal domain-like"/>
    <property type="match status" value="1"/>
</dbReference>
<evidence type="ECO:0000256" key="12">
    <source>
        <dbReference type="ARBA" id="ARBA00080511"/>
    </source>
</evidence>
<evidence type="ECO:0000313" key="20">
    <source>
        <dbReference type="EMBL" id="TCS39935.1"/>
    </source>
</evidence>
<keyword evidence="13" id="KW-0547">Nucleotide-binding</keyword>
<keyword evidence="5 13" id="KW-0520">NAD</keyword>
<dbReference type="InterPro" id="IPR011128">
    <property type="entry name" value="G3P_DH_NAD-dep_N"/>
</dbReference>
<evidence type="ECO:0000259" key="19">
    <source>
        <dbReference type="Pfam" id="PF07479"/>
    </source>
</evidence>
<dbReference type="Gene3D" id="1.10.1040.10">
    <property type="entry name" value="N-(1-d-carboxylethyl)-l-norvaline Dehydrogenase, domain 2"/>
    <property type="match status" value="1"/>
</dbReference>
<dbReference type="SUPFAM" id="SSF51735">
    <property type="entry name" value="NAD(P)-binding Rossmann-fold domains"/>
    <property type="match status" value="1"/>
</dbReference>
<accession>A0A4R3I582</accession>
<dbReference type="Pfam" id="PF07479">
    <property type="entry name" value="NAD_Gly3P_dh_C"/>
    <property type="match status" value="1"/>
</dbReference>
<feature type="binding site" evidence="16">
    <location>
        <position position="146"/>
    </location>
    <ligand>
        <name>NAD(+)</name>
        <dbReference type="ChEBI" id="CHEBI:57540"/>
    </ligand>
</feature>
<dbReference type="InterPro" id="IPR008927">
    <property type="entry name" value="6-PGluconate_DH-like_C_sf"/>
</dbReference>
<name>A0A4R3I582_9GAMM</name>
<dbReference type="FunFam" id="1.10.1040.10:FF:000001">
    <property type="entry name" value="Glycerol-3-phosphate dehydrogenase [NAD(P)+]"/>
    <property type="match status" value="1"/>
</dbReference>
<feature type="binding site" evidence="15">
    <location>
        <position position="114"/>
    </location>
    <ligand>
        <name>substrate</name>
    </ligand>
</feature>
<sequence>MNTSNSLAPSKVTVLGGGSFGTAIANIAAINNHQVTLWMRSEKQAQDIIDNRENSRYLPGYKLHAGLTPSLSLKDSVSQADYIFVAVPSKAFRAVVEEMAPFLPAQARLISLTKGIEPHGFKLMSQLLMEVAPGHQVGVISGPNLAKEIADNQISATVIASYSQDLRQDVQEMLSCSSFRVYGNPDIYGVEMAGALKNIYAIITGLAVALGMAENTRAAIITRSLAEMSRFAVRLGANPMTFLGLAGVGDLIVTCSSKLSRNYRVGYYIGEGQTLKQAIKNIGETAEGINTLRMVYEKSEELNIYMPLVKGLYQIIYKDCPIDVIAKQLMSGDLAQDVEFMSAGV</sequence>
<evidence type="ECO:0000256" key="3">
    <source>
        <dbReference type="ARBA" id="ARBA00022857"/>
    </source>
</evidence>
<dbReference type="Pfam" id="PF01210">
    <property type="entry name" value="NAD_Gly3P_dh_N"/>
    <property type="match status" value="1"/>
</dbReference>
<dbReference type="GO" id="GO:0046474">
    <property type="term" value="P:glycerophospholipid biosynthetic process"/>
    <property type="evidence" value="ECO:0007669"/>
    <property type="project" value="TreeGrafter"/>
</dbReference>
<keyword evidence="7 13" id="KW-0594">Phospholipid biosynthesis</keyword>
<dbReference type="GO" id="GO:0141152">
    <property type="term" value="F:glycerol-3-phosphate dehydrogenase (NAD+) activity"/>
    <property type="evidence" value="ECO:0007669"/>
    <property type="project" value="RHEA"/>
</dbReference>
<evidence type="ECO:0000256" key="2">
    <source>
        <dbReference type="ARBA" id="ARBA00022516"/>
    </source>
</evidence>
<feature type="binding site" evidence="13">
    <location>
        <position position="114"/>
    </location>
    <ligand>
        <name>NADPH</name>
        <dbReference type="ChEBI" id="CHEBI:57783"/>
    </ligand>
</feature>
<dbReference type="InterPro" id="IPR013328">
    <property type="entry name" value="6PGD_dom2"/>
</dbReference>
<dbReference type="GO" id="GO:0046167">
    <property type="term" value="P:glycerol-3-phosphate biosynthetic process"/>
    <property type="evidence" value="ECO:0007669"/>
    <property type="project" value="UniProtKB-UniRule"/>
</dbReference>
<evidence type="ECO:0000256" key="15">
    <source>
        <dbReference type="PIRSR" id="PIRSR000114-2"/>
    </source>
</evidence>
<feature type="binding site" evidence="15">
    <location>
        <begin position="261"/>
        <end position="262"/>
    </location>
    <ligand>
        <name>substrate</name>
    </ligand>
</feature>
<dbReference type="NCBIfam" id="NF000942">
    <property type="entry name" value="PRK00094.1-4"/>
    <property type="match status" value="1"/>
</dbReference>
<dbReference type="InterPro" id="IPR006168">
    <property type="entry name" value="G3P_DH_NAD-dep"/>
</dbReference>
<dbReference type="GO" id="GO:0005829">
    <property type="term" value="C:cytosol"/>
    <property type="evidence" value="ECO:0007669"/>
    <property type="project" value="TreeGrafter"/>
</dbReference>